<dbReference type="AlphaFoldDB" id="A0A8S4HH19"/>
<evidence type="ECO:0000256" key="1">
    <source>
        <dbReference type="SAM" id="Phobius"/>
    </source>
</evidence>
<sequence length="595" mass="71689">MADDVVKSALKLLKEDETFKKEKNTNMLYNLFDYILKPYSKTETCKEIKDATLNRICLDFENNIDNWNDITKHFQYDHNISCHAAIYWLYGKLSETNPKHSELFELYTSFKTLLKKKCFDKIEDNFFYRKFVKSYDMKVLKNKKYLHDFLEYFDYIKTLIMSNTIGEGNKKTYCDYIKYMIDLYKKMQKENGRKEYCAELIDFENKFKGKDELDFMKTNCYGETINILFNENFKITCSFLTEQPEIKPVNRNREDNALKEVAHYGLYEHFNKDDNMETFKEYCNKRTNINKKSEISNFCKKLSRNLINVTNLENREKRNIGCSHFIHWVYDELMKISDVKSNYSHNNPVIKELYNVVNEINMKEYMYKHCYVHFDYTLDKWKDWKVLHDYFMNFECNTNDYTGSDKEKCKISCDDLNNINKLYAKYIKKSCTYFSNKHYFTERPEYFNCDQKYNPHNLYLPLKCDKEKPEKVFKKVEPPQSIEHYSKYITEKSEEQRLLYKNIANQFRPSKQEEFSLTSDPFYTAVLGVLGLLGVSLVFFVFYKFTPLGSRMHGNPMNVYRSNYEEFEQEMLEQRLRSRNINPQNGRIRIAYHTG</sequence>
<feature type="transmembrane region" description="Helical" evidence="1">
    <location>
        <begin position="522"/>
        <end position="543"/>
    </location>
</feature>
<keyword evidence="1" id="KW-1133">Transmembrane helix</keyword>
<accession>A0A8S4HH19</accession>
<evidence type="ECO:0000313" key="2">
    <source>
        <dbReference type="EMBL" id="CAG9480861.1"/>
    </source>
</evidence>
<comment type="caution">
    <text evidence="2">The sequence shown here is derived from an EMBL/GenBank/DDBJ whole genome shotgun (WGS) entry which is preliminary data.</text>
</comment>
<dbReference type="VEuPathDB" id="PlasmoDB:PVPAM_070043400"/>
<evidence type="ECO:0000313" key="3">
    <source>
        <dbReference type="Proteomes" id="UP000779233"/>
    </source>
</evidence>
<proteinExistence type="predicted"/>
<keyword evidence="1" id="KW-0472">Membrane</keyword>
<gene>
    <name evidence="2" type="ORF">PVW1_070042700</name>
</gene>
<dbReference type="Pfam" id="PF05795">
    <property type="entry name" value="Plasmodium_Vir"/>
    <property type="match status" value="2"/>
</dbReference>
<reference evidence="2" key="1">
    <citation type="submission" date="2021-09" db="EMBL/GenBank/DDBJ databases">
        <authorList>
            <consortium name="Pathogen Informatics"/>
        </authorList>
    </citation>
    <scope>NUCLEOTIDE SEQUENCE</scope>
    <source>
        <strain evidence="2">PvW1</strain>
    </source>
</reference>
<organism evidence="2 3">
    <name type="scientific">Plasmodium vivax</name>
    <name type="common">malaria parasite P. vivax</name>
    <dbReference type="NCBI Taxonomy" id="5855"/>
    <lineage>
        <taxon>Eukaryota</taxon>
        <taxon>Sar</taxon>
        <taxon>Alveolata</taxon>
        <taxon>Apicomplexa</taxon>
        <taxon>Aconoidasida</taxon>
        <taxon>Haemosporida</taxon>
        <taxon>Plasmodiidae</taxon>
        <taxon>Plasmodium</taxon>
        <taxon>Plasmodium (Plasmodium)</taxon>
    </lineage>
</organism>
<dbReference type="Proteomes" id="UP000779233">
    <property type="component" value="Unassembled WGS sequence"/>
</dbReference>
<protein>
    <submittedName>
        <fullName evidence="2">(malaria parasite P. vivax) hypothetical protein</fullName>
    </submittedName>
</protein>
<name>A0A8S4HH19_PLAVI</name>
<dbReference type="InterPro" id="IPR008780">
    <property type="entry name" value="Plasmodium_Vir"/>
</dbReference>
<dbReference type="EMBL" id="CAJZCX010000011">
    <property type="protein sequence ID" value="CAG9480861.1"/>
    <property type="molecule type" value="Genomic_DNA"/>
</dbReference>
<keyword evidence="1" id="KW-0812">Transmembrane</keyword>